<dbReference type="InterPro" id="IPR036625">
    <property type="entry name" value="E3-bd_dom_sf"/>
</dbReference>
<feature type="domain" description="Lsr2 DNA-binding" evidence="2">
    <location>
        <begin position="191"/>
        <end position="222"/>
    </location>
</feature>
<evidence type="ECO:0000259" key="2">
    <source>
        <dbReference type="Pfam" id="PF23359"/>
    </source>
</evidence>
<evidence type="ECO:0000313" key="3">
    <source>
        <dbReference type="EMBL" id="MDP9847141.1"/>
    </source>
</evidence>
<keyword evidence="4" id="KW-1185">Reference proteome</keyword>
<gene>
    <name evidence="3" type="ORF">J2853_006352</name>
</gene>
<dbReference type="Pfam" id="PF23359">
    <property type="entry name" value="Lsr2_DNA-bd"/>
    <property type="match status" value="1"/>
</dbReference>
<dbReference type="RefSeq" id="WP_307564169.1">
    <property type="nucleotide sequence ID" value="NZ_JAUSQU010000001.1"/>
</dbReference>
<evidence type="ECO:0000256" key="1">
    <source>
        <dbReference type="ARBA" id="ARBA00023125"/>
    </source>
</evidence>
<dbReference type="InterPro" id="IPR055370">
    <property type="entry name" value="Lsr2_DNA-bd"/>
</dbReference>
<evidence type="ECO:0000313" key="4">
    <source>
        <dbReference type="Proteomes" id="UP001225356"/>
    </source>
</evidence>
<name>A0ABT9QK58_9ACTN</name>
<dbReference type="EMBL" id="JAUSQU010000001">
    <property type="protein sequence ID" value="MDP9847141.1"/>
    <property type="molecule type" value="Genomic_DNA"/>
</dbReference>
<proteinExistence type="predicted"/>
<dbReference type="InterPro" id="IPR037883">
    <property type="entry name" value="Knr4/Smi1-like_sf"/>
</dbReference>
<protein>
    <recommendedName>
        <fullName evidence="2">Lsr2 DNA-binding domain-containing protein</fullName>
    </recommendedName>
</protein>
<comment type="caution">
    <text evidence="3">The sequence shown here is derived from an EMBL/GenBank/DDBJ whole genome shotgun (WGS) entry which is preliminary data.</text>
</comment>
<dbReference type="Gene3D" id="4.10.320.10">
    <property type="entry name" value="E3-binding domain"/>
    <property type="match status" value="1"/>
</dbReference>
<accession>A0ABT9QK58</accession>
<organism evidence="3 4">
    <name type="scientific">Streptosporangium lutulentum</name>
    <dbReference type="NCBI Taxonomy" id="1461250"/>
    <lineage>
        <taxon>Bacteria</taxon>
        <taxon>Bacillati</taxon>
        <taxon>Actinomycetota</taxon>
        <taxon>Actinomycetes</taxon>
        <taxon>Streptosporangiales</taxon>
        <taxon>Streptosporangiaceae</taxon>
        <taxon>Streptosporangium</taxon>
    </lineage>
</organism>
<reference evidence="3 4" key="1">
    <citation type="submission" date="2023-07" db="EMBL/GenBank/DDBJ databases">
        <title>Sequencing the genomes of 1000 actinobacteria strains.</title>
        <authorList>
            <person name="Klenk H.-P."/>
        </authorList>
    </citation>
    <scope>NUCLEOTIDE SEQUENCE [LARGE SCALE GENOMIC DNA]</scope>
    <source>
        <strain evidence="3 4">DSM 46740</strain>
    </source>
</reference>
<keyword evidence="1" id="KW-0238">DNA-binding</keyword>
<dbReference type="SUPFAM" id="SSF160631">
    <property type="entry name" value="SMI1/KNR4-like"/>
    <property type="match status" value="1"/>
</dbReference>
<sequence>MTDLEALVRLCPPPNSATHIDWNGIEAGLGMPLPDDYKALAERYGPGNFCDYLTLYHPHGPTEYVTLTGPMPARIRAHLRTDYDRGTHPVPYDPDHLFACGVTGNGEYLFWITDPVTDGGRRRIAVNEARGPRWFTYDGTVTGFLVSVLTGETRVPQFPSSLLEDPPTFTPASPVPALWEPVPFDSFPSAPVDTAAVRAWARENGYDVPSRGRVSPDILNAWADSHDH</sequence>
<dbReference type="Proteomes" id="UP001225356">
    <property type="component" value="Unassembled WGS sequence"/>
</dbReference>